<sequence>MCSLALPTPAHKSFALFVVRPGDGCGVHPRHSLGFFSLINLNPSHNRAAPMAGPDPPRTIDLPPLTPTVLRACSFQNWYPSLCRHSFRSTIINLNQSFIDYLRDSCHGLHLPEELAPGSSYESQLSDSEDDTAEVSSPGSSSSRSSSPPPRYSFPELTRTISETIELYGGSVFPKLNWSAPQDAGFLLVSGDGPLRCRTPMDVYILLKGSDCVFHDLDLHDKIPQAPPEDPLPAVLVLREWFNLNPSHEFRCFVRGRKLIAISARSSTFYDFLLPQGVRKSILERIRAFFEAVICPEFHLSDFIFDVYLKNPTKLAPPSSTSKPNLKLVDINPFATYIDPCLFSYEELEQCCSNASGAAGEQKQSTQLHQTTPLLKLVESEDPHQNFRASKFQTSKLPAEFVNFSQDQGVDQLSDGFKKMLDAEKQ</sequence>
<evidence type="ECO:0000256" key="1">
    <source>
        <dbReference type="ARBA" id="ARBA00011047"/>
    </source>
</evidence>
<reference evidence="3" key="1">
    <citation type="submission" date="2022-10" db="EMBL/GenBank/DDBJ databases">
        <title>Puccinia triticina Genome sequencing and assembly.</title>
        <authorList>
            <person name="Li C."/>
        </authorList>
    </citation>
    <scope>NUCLEOTIDE SEQUENCE</scope>
    <source>
        <strain evidence="3">Pt15</strain>
    </source>
</reference>
<dbReference type="EMBL" id="CP110425">
    <property type="protein sequence ID" value="WAQ84567.1"/>
    <property type="molecule type" value="Genomic_DNA"/>
</dbReference>
<dbReference type="PANTHER" id="PTHR15323:SF6">
    <property type="entry name" value="CELL DIVISION CYCLE PROTEIN 123 HOMOLOG"/>
    <property type="match status" value="1"/>
</dbReference>
<dbReference type="RefSeq" id="XP_053020122.1">
    <property type="nucleotide sequence ID" value="XM_053168868.1"/>
</dbReference>
<proteinExistence type="inferred from homology"/>
<evidence type="ECO:0000313" key="3">
    <source>
        <dbReference type="EMBL" id="WAQ84567.1"/>
    </source>
</evidence>
<dbReference type="Proteomes" id="UP001164743">
    <property type="component" value="Chromosome 5A"/>
</dbReference>
<evidence type="ECO:0008006" key="5">
    <source>
        <dbReference type="Google" id="ProtNLM"/>
    </source>
</evidence>
<comment type="similarity">
    <text evidence="1">Belongs to the CDC123 family.</text>
</comment>
<dbReference type="Pfam" id="PF07065">
    <property type="entry name" value="D123"/>
    <property type="match status" value="1"/>
</dbReference>
<feature type="region of interest" description="Disordered" evidence="2">
    <location>
        <begin position="117"/>
        <end position="153"/>
    </location>
</feature>
<gene>
    <name evidence="3" type="ORF">PtA15_5A137</name>
</gene>
<organism evidence="3 4">
    <name type="scientific">Puccinia triticina</name>
    <dbReference type="NCBI Taxonomy" id="208348"/>
    <lineage>
        <taxon>Eukaryota</taxon>
        <taxon>Fungi</taxon>
        <taxon>Dikarya</taxon>
        <taxon>Basidiomycota</taxon>
        <taxon>Pucciniomycotina</taxon>
        <taxon>Pucciniomycetes</taxon>
        <taxon>Pucciniales</taxon>
        <taxon>Pucciniaceae</taxon>
        <taxon>Puccinia</taxon>
    </lineage>
</organism>
<name>A0ABY7CP78_9BASI</name>
<dbReference type="GeneID" id="77809763"/>
<protein>
    <recommendedName>
        <fullName evidence="5">Cell division cycle protein 123</fullName>
    </recommendedName>
</protein>
<evidence type="ECO:0000313" key="4">
    <source>
        <dbReference type="Proteomes" id="UP001164743"/>
    </source>
</evidence>
<dbReference type="InterPro" id="IPR009772">
    <property type="entry name" value="CDC123"/>
</dbReference>
<dbReference type="PANTHER" id="PTHR15323">
    <property type="entry name" value="D123 PROTEIN"/>
    <property type="match status" value="1"/>
</dbReference>
<feature type="compositionally biased region" description="Low complexity" evidence="2">
    <location>
        <begin position="136"/>
        <end position="146"/>
    </location>
</feature>
<accession>A0ABY7CP78</accession>
<keyword evidence="4" id="KW-1185">Reference proteome</keyword>
<evidence type="ECO:0000256" key="2">
    <source>
        <dbReference type="SAM" id="MobiDB-lite"/>
    </source>
</evidence>